<dbReference type="CDD" id="cd02007">
    <property type="entry name" value="TPP_DXS"/>
    <property type="match status" value="1"/>
</dbReference>
<dbReference type="SUPFAM" id="SSF52922">
    <property type="entry name" value="TK C-terminal domain-like"/>
    <property type="match status" value="1"/>
</dbReference>
<evidence type="ECO:0000256" key="4">
    <source>
        <dbReference type="ARBA" id="ARBA00022679"/>
    </source>
</evidence>
<feature type="binding site" evidence="10">
    <location>
        <position position="175"/>
    </location>
    <ligand>
        <name>thiamine diphosphate</name>
        <dbReference type="ChEBI" id="CHEBI:58937"/>
    </ligand>
</feature>
<comment type="caution">
    <text evidence="12">The sequence shown here is derived from an EMBL/GenBank/DDBJ whole genome shotgun (WGS) entry which is preliminary data.</text>
</comment>
<comment type="catalytic activity">
    <reaction evidence="10">
        <text>D-glyceraldehyde 3-phosphate + pyruvate + H(+) = 1-deoxy-D-xylulose 5-phosphate + CO2</text>
        <dbReference type="Rhea" id="RHEA:12605"/>
        <dbReference type="ChEBI" id="CHEBI:15361"/>
        <dbReference type="ChEBI" id="CHEBI:15378"/>
        <dbReference type="ChEBI" id="CHEBI:16526"/>
        <dbReference type="ChEBI" id="CHEBI:57792"/>
        <dbReference type="ChEBI" id="CHEBI:59776"/>
        <dbReference type="EC" id="2.2.1.7"/>
    </reaction>
</comment>
<dbReference type="InterPro" id="IPR009014">
    <property type="entry name" value="Transketo_C/PFOR_II"/>
</dbReference>
<dbReference type="SUPFAM" id="SSF52518">
    <property type="entry name" value="Thiamin diphosphate-binding fold (THDP-binding)"/>
    <property type="match status" value="2"/>
</dbReference>
<dbReference type="GO" id="GO:0009228">
    <property type="term" value="P:thiamine biosynthetic process"/>
    <property type="evidence" value="ECO:0007669"/>
    <property type="project" value="UniProtKB-UniRule"/>
</dbReference>
<dbReference type="Proteomes" id="UP000718281">
    <property type="component" value="Unassembled WGS sequence"/>
</dbReference>
<dbReference type="Gene3D" id="3.40.50.920">
    <property type="match status" value="1"/>
</dbReference>
<accession>A0A934X737</accession>
<dbReference type="InterPro" id="IPR005475">
    <property type="entry name" value="Transketolase-like_Pyr-bd"/>
</dbReference>
<dbReference type="NCBIfam" id="NF003933">
    <property type="entry name" value="PRK05444.2-2"/>
    <property type="match status" value="1"/>
</dbReference>
<evidence type="ECO:0000256" key="3">
    <source>
        <dbReference type="ARBA" id="ARBA00011738"/>
    </source>
</evidence>
<dbReference type="GO" id="GO:0008661">
    <property type="term" value="F:1-deoxy-D-xylulose-5-phosphate synthase activity"/>
    <property type="evidence" value="ECO:0007669"/>
    <property type="project" value="UniProtKB-UniRule"/>
</dbReference>
<evidence type="ECO:0000256" key="5">
    <source>
        <dbReference type="ARBA" id="ARBA00022723"/>
    </source>
</evidence>
<dbReference type="GO" id="GO:0005829">
    <property type="term" value="C:cytosol"/>
    <property type="evidence" value="ECO:0007669"/>
    <property type="project" value="TreeGrafter"/>
</dbReference>
<dbReference type="InterPro" id="IPR005477">
    <property type="entry name" value="Dxylulose-5-P_synthase"/>
</dbReference>
<evidence type="ECO:0000256" key="10">
    <source>
        <dbReference type="HAMAP-Rule" id="MF_00315"/>
    </source>
</evidence>
<dbReference type="GO" id="GO:0016114">
    <property type="term" value="P:terpenoid biosynthetic process"/>
    <property type="evidence" value="ECO:0007669"/>
    <property type="project" value="UniProtKB-UniRule"/>
</dbReference>
<dbReference type="EC" id="2.2.1.7" evidence="10"/>
<evidence type="ECO:0000313" key="13">
    <source>
        <dbReference type="Proteomes" id="UP000718281"/>
    </source>
</evidence>
<evidence type="ECO:0000259" key="11">
    <source>
        <dbReference type="SMART" id="SM00861"/>
    </source>
</evidence>
<dbReference type="NCBIfam" id="TIGR00204">
    <property type="entry name" value="dxs"/>
    <property type="match status" value="1"/>
</dbReference>
<comment type="subunit">
    <text evidence="3 10">Homodimer.</text>
</comment>
<dbReference type="GO" id="GO:0000287">
    <property type="term" value="F:magnesium ion binding"/>
    <property type="evidence" value="ECO:0007669"/>
    <property type="project" value="UniProtKB-UniRule"/>
</dbReference>
<feature type="binding site" evidence="10">
    <location>
        <position position="73"/>
    </location>
    <ligand>
        <name>thiamine diphosphate</name>
        <dbReference type="ChEBI" id="CHEBI:58937"/>
    </ligand>
</feature>
<comment type="pathway">
    <text evidence="1 10">Metabolic intermediate biosynthesis; 1-deoxy-D-xylulose 5-phosphate biosynthesis; 1-deoxy-D-xylulose 5-phosphate from D-glyceraldehyde 3-phosphate and pyruvate: step 1/1.</text>
</comment>
<keyword evidence="6 10" id="KW-0460">Magnesium</keyword>
<dbReference type="InterPro" id="IPR049557">
    <property type="entry name" value="Transketolase_CS"/>
</dbReference>
<evidence type="ECO:0000313" key="12">
    <source>
        <dbReference type="EMBL" id="MBK6302007.1"/>
    </source>
</evidence>
<feature type="binding site" evidence="10">
    <location>
        <position position="145"/>
    </location>
    <ligand>
        <name>Mg(2+)</name>
        <dbReference type="ChEBI" id="CHEBI:18420"/>
    </ligand>
</feature>
<dbReference type="HAMAP" id="MF_00315">
    <property type="entry name" value="DXP_synth"/>
    <property type="match status" value="1"/>
</dbReference>
<comment type="function">
    <text evidence="10">Catalyzes the acyloin condensation reaction between C atoms 2 and 3 of pyruvate and glyceraldehyde 3-phosphate to yield 1-deoxy-D-xylulose-5-phosphate (DXP).</text>
</comment>
<gene>
    <name evidence="10" type="primary">dxs</name>
    <name evidence="12" type="ORF">IPF40_13530</name>
</gene>
<feature type="domain" description="Transketolase-like pyrimidine-binding" evidence="11">
    <location>
        <begin position="316"/>
        <end position="480"/>
    </location>
</feature>
<evidence type="ECO:0000256" key="8">
    <source>
        <dbReference type="ARBA" id="ARBA00023052"/>
    </source>
</evidence>
<dbReference type="GO" id="GO:0019288">
    <property type="term" value="P:isopentenyl diphosphate biosynthetic process, methylerythritol 4-phosphate pathway"/>
    <property type="evidence" value="ECO:0007669"/>
    <property type="project" value="TreeGrafter"/>
</dbReference>
<feature type="binding site" evidence="10">
    <location>
        <position position="175"/>
    </location>
    <ligand>
        <name>Mg(2+)</name>
        <dbReference type="ChEBI" id="CHEBI:18420"/>
    </ligand>
</feature>
<dbReference type="AlphaFoldDB" id="A0A934X737"/>
<reference evidence="12 13" key="1">
    <citation type="submission" date="2020-10" db="EMBL/GenBank/DDBJ databases">
        <title>Connecting structure to function with the recovery of over 1000 high-quality activated sludge metagenome-assembled genomes encoding full-length rRNA genes using long-read sequencing.</title>
        <authorList>
            <person name="Singleton C.M."/>
            <person name="Petriglieri F."/>
            <person name="Kristensen J.M."/>
            <person name="Kirkegaard R.H."/>
            <person name="Michaelsen T.Y."/>
            <person name="Andersen M.H."/>
            <person name="Karst S.M."/>
            <person name="Dueholm M.S."/>
            <person name="Nielsen P.H."/>
            <person name="Albertsen M."/>
        </authorList>
    </citation>
    <scope>NUCLEOTIDE SEQUENCE [LARGE SCALE GENOMIC DNA]</scope>
    <source>
        <strain evidence="12">AalE_18-Q3-R2-46_BAT3C.188</strain>
    </source>
</reference>
<dbReference type="GO" id="GO:0030976">
    <property type="term" value="F:thiamine pyrophosphate binding"/>
    <property type="evidence" value="ECO:0007669"/>
    <property type="project" value="UniProtKB-UniRule"/>
</dbReference>
<evidence type="ECO:0000256" key="7">
    <source>
        <dbReference type="ARBA" id="ARBA00022977"/>
    </source>
</evidence>
<dbReference type="EMBL" id="JADIXZ010000006">
    <property type="protein sequence ID" value="MBK6302007.1"/>
    <property type="molecule type" value="Genomic_DNA"/>
</dbReference>
<name>A0A934X737_9MICO</name>
<evidence type="ECO:0000256" key="6">
    <source>
        <dbReference type="ARBA" id="ARBA00022842"/>
    </source>
</evidence>
<dbReference type="PANTHER" id="PTHR43322">
    <property type="entry name" value="1-D-DEOXYXYLULOSE 5-PHOSPHATE SYNTHASE-RELATED"/>
    <property type="match status" value="1"/>
</dbReference>
<evidence type="ECO:0000256" key="2">
    <source>
        <dbReference type="ARBA" id="ARBA00011081"/>
    </source>
</evidence>
<comment type="similarity">
    <text evidence="2 10">Belongs to the transketolase family. DXPS subfamily.</text>
</comment>
<comment type="cofactor">
    <cofactor evidence="10">
        <name>Mg(2+)</name>
        <dbReference type="ChEBI" id="CHEBI:18420"/>
    </cofactor>
    <text evidence="10">Binds 1 Mg(2+) ion per subunit.</text>
</comment>
<dbReference type="PROSITE" id="PS00801">
    <property type="entry name" value="TRANSKETOLASE_1"/>
    <property type="match status" value="1"/>
</dbReference>
<dbReference type="Pfam" id="PF02779">
    <property type="entry name" value="Transket_pyr"/>
    <property type="match status" value="1"/>
</dbReference>
<feature type="binding site" evidence="10">
    <location>
        <position position="367"/>
    </location>
    <ligand>
        <name>thiamine diphosphate</name>
        <dbReference type="ChEBI" id="CHEBI:58937"/>
    </ligand>
</feature>
<keyword evidence="9 10" id="KW-0414">Isoprene biosynthesis</keyword>
<dbReference type="SMART" id="SM00861">
    <property type="entry name" value="Transket_pyr"/>
    <property type="match status" value="1"/>
</dbReference>
<protein>
    <recommendedName>
        <fullName evidence="10">1-deoxy-D-xylulose-5-phosphate synthase</fullName>
        <ecNumber evidence="10">2.2.1.7</ecNumber>
    </recommendedName>
    <alternativeName>
        <fullName evidence="10">1-deoxyxylulose-5-phosphate synthase</fullName>
        <shortName evidence="10">DXP synthase</shortName>
        <shortName evidence="10">DXPS</shortName>
    </alternativeName>
</protein>
<feature type="binding site" evidence="10">
    <location>
        <position position="286"/>
    </location>
    <ligand>
        <name>thiamine diphosphate</name>
        <dbReference type="ChEBI" id="CHEBI:58937"/>
    </ligand>
</feature>
<feature type="binding site" evidence="10">
    <location>
        <begin position="146"/>
        <end position="147"/>
    </location>
    <ligand>
        <name>thiamine diphosphate</name>
        <dbReference type="ChEBI" id="CHEBI:58937"/>
    </ligand>
</feature>
<keyword evidence="5 10" id="KW-0479">Metal-binding</keyword>
<keyword evidence="7 10" id="KW-0784">Thiamine biosynthesis</keyword>
<keyword evidence="8 10" id="KW-0786">Thiamine pyrophosphate</keyword>
<dbReference type="Pfam" id="PF02780">
    <property type="entry name" value="Transketolase_C"/>
    <property type="match status" value="1"/>
</dbReference>
<sequence length="624" mass="66306">MALLDSIDGPADLRTLRPDQLPQLAQEIRDFLITSVTRTGGHLGPNLGVVELTIALHRVFDSPRDAVVWDTGHQAYVHKLLTGRKDFDRLRTKGGLSGYPSRSESPHDVVENSHASTALSWADGIAKARRVQGERERHTVAVIGDGALTGGMAWEALNNIAADKDLPLVIVVNDNARSYAPTKGGLADHLATLRTKRGYESVLDFGKVALSRTPVVGGVMYDAVHGLKKGIKDVLSPQGMFEDLGLKYVGPVDGHQEQSIEHALRKAKAFGGPVIVHVITKKGKGYGLARANEADRFHAVDKINPETGLPLQVKGRIWTDEFSAAIVRVGERRPDVVAITAAMLIPVGLEEFARRFPDRVFDVGIAEQHALTMAAGLAYAGLHPVVCVYATFLNRAFDQLLMDCAMHRAGVTVVLDRAGVTGTDGASHNGMWDMTLTGLMPGVRVCAPRDAAELDRALDEAVGVSDGPTVIRFSKQNPPAPMPAVREVGAVDVLRDPEPGQGVDLLIVGVGEMAATALAVAEKLAGNGLGVQVADPRWCVPVSADLVSLAAGAKAVAVIEDNLVVGGVGSQVTQALREAGLSMPCQLHGIPKRFLGHASRGEVLEEIGLTPEAIADRITATMQA</sequence>
<dbReference type="InterPro" id="IPR020826">
    <property type="entry name" value="Transketolase_BS"/>
</dbReference>
<comment type="cofactor">
    <cofactor evidence="10">
        <name>thiamine diphosphate</name>
        <dbReference type="ChEBI" id="CHEBI:58937"/>
    </cofactor>
    <text evidence="10">Binds 1 thiamine pyrophosphate per subunit.</text>
</comment>
<evidence type="ECO:0000256" key="9">
    <source>
        <dbReference type="ARBA" id="ARBA00023229"/>
    </source>
</evidence>
<dbReference type="Pfam" id="PF13292">
    <property type="entry name" value="DXP_synthase_N"/>
    <property type="match status" value="1"/>
</dbReference>
<evidence type="ECO:0000256" key="1">
    <source>
        <dbReference type="ARBA" id="ARBA00004980"/>
    </source>
</evidence>
<keyword evidence="4 10" id="KW-0808">Transferase</keyword>
<organism evidence="12 13">
    <name type="scientific">Candidatus Phosphoribacter hodrii</name>
    <dbReference type="NCBI Taxonomy" id="2953743"/>
    <lineage>
        <taxon>Bacteria</taxon>
        <taxon>Bacillati</taxon>
        <taxon>Actinomycetota</taxon>
        <taxon>Actinomycetes</taxon>
        <taxon>Micrococcales</taxon>
        <taxon>Dermatophilaceae</taxon>
        <taxon>Candidatus Phosphoribacter</taxon>
    </lineage>
</organism>
<feature type="binding site" evidence="10">
    <location>
        <begin position="113"/>
        <end position="115"/>
    </location>
    <ligand>
        <name>thiamine diphosphate</name>
        <dbReference type="ChEBI" id="CHEBI:58937"/>
    </ligand>
</feature>
<dbReference type="CDD" id="cd07033">
    <property type="entry name" value="TPP_PYR_DXS_TK_like"/>
    <property type="match status" value="1"/>
</dbReference>
<dbReference type="PANTHER" id="PTHR43322:SF5">
    <property type="entry name" value="1-DEOXY-D-XYLULOSE-5-PHOSPHATE SYNTHASE, CHLOROPLASTIC"/>
    <property type="match status" value="1"/>
</dbReference>
<dbReference type="InterPro" id="IPR033248">
    <property type="entry name" value="Transketolase_C"/>
</dbReference>
<proteinExistence type="inferred from homology"/>
<dbReference type="InterPro" id="IPR029061">
    <property type="entry name" value="THDP-binding"/>
</dbReference>
<dbReference type="Gene3D" id="3.40.50.970">
    <property type="match status" value="2"/>
</dbReference>
<dbReference type="PROSITE" id="PS00802">
    <property type="entry name" value="TRANSKETOLASE_2"/>
    <property type="match status" value="1"/>
</dbReference>